<dbReference type="EMBL" id="JAVFHL010000001">
    <property type="protein sequence ID" value="MDT6975389.1"/>
    <property type="molecule type" value="Genomic_DNA"/>
</dbReference>
<dbReference type="InterPro" id="IPR005835">
    <property type="entry name" value="NTP_transferase_dom"/>
</dbReference>
<dbReference type="InterPro" id="IPR029044">
    <property type="entry name" value="Nucleotide-diphossugar_trans"/>
</dbReference>
<protein>
    <submittedName>
        <fullName evidence="3">Nucleotidyltransferase family protein</fullName>
    </submittedName>
</protein>
<dbReference type="InterPro" id="IPR046342">
    <property type="entry name" value="CBS_dom_sf"/>
</dbReference>
<dbReference type="InterPro" id="IPR050486">
    <property type="entry name" value="Mannose-1P_guanyltransferase"/>
</dbReference>
<reference evidence="3 4" key="2">
    <citation type="submission" date="2023-08" db="EMBL/GenBank/DDBJ databases">
        <authorList>
            <person name="Du M."/>
            <person name="Liu C."/>
            <person name="Liu S.-J."/>
        </authorList>
    </citation>
    <scope>NUCLEOTIDE SEQUENCE [LARGE SCALE GENOMIC DNA]</scope>
    <source>
        <strain evidence="3 4">GS077</strain>
    </source>
</reference>
<dbReference type="SUPFAM" id="SSF53448">
    <property type="entry name" value="Nucleotide-diphospho-sugar transferases"/>
    <property type="match status" value="1"/>
</dbReference>
<keyword evidence="1" id="KW-0129">CBS domain</keyword>
<evidence type="ECO:0000259" key="2">
    <source>
        <dbReference type="PROSITE" id="PS51371"/>
    </source>
</evidence>
<name>A0ABD5FS97_BACFG</name>
<feature type="domain" description="CBS" evidence="2">
    <location>
        <begin position="1"/>
        <end position="57"/>
    </location>
</feature>
<dbReference type="CDD" id="cd06426">
    <property type="entry name" value="NTP_transferase_like_2"/>
    <property type="match status" value="1"/>
</dbReference>
<gene>
    <name evidence="3" type="ORF">BFGS077_000638</name>
</gene>
<dbReference type="Pfam" id="PF00483">
    <property type="entry name" value="NTP_transferase"/>
    <property type="match status" value="1"/>
</dbReference>
<reference evidence="4" key="1">
    <citation type="submission" date="2023-07" db="EMBL/GenBank/DDBJ databases">
        <title>A gut symbiont ubiquitin homologue binds and inactivates peptidyl-prolyl isomerase to mediate the interbacterial arms race in the human gut.</title>
        <authorList>
            <person name="Jiang K."/>
            <person name="Li W."/>
            <person name="Tong M."/>
            <person name="Xu J."/>
            <person name="Chen Z."/>
            <person name="Yang Y."/>
            <person name="Zang Y."/>
            <person name="Jiao X."/>
            <person name="Liu C."/>
            <person name="Lim B."/>
            <person name="Jiang X."/>
            <person name="Wang J."/>
            <person name="Wu D."/>
            <person name="Wang M."/>
            <person name="Liu S.-J."/>
            <person name="Shao F."/>
            <person name="Gao X."/>
        </authorList>
    </citation>
    <scope>NUCLEOTIDE SEQUENCE [LARGE SCALE GENOMIC DNA]</scope>
    <source>
        <strain evidence="4">GS077</strain>
    </source>
</reference>
<dbReference type="PANTHER" id="PTHR22572">
    <property type="entry name" value="SUGAR-1-PHOSPHATE GUANYL TRANSFERASE"/>
    <property type="match status" value="1"/>
</dbReference>
<dbReference type="PROSITE" id="PS51371">
    <property type="entry name" value="CBS"/>
    <property type="match status" value="1"/>
</dbReference>
<evidence type="ECO:0000256" key="1">
    <source>
        <dbReference type="PROSITE-ProRule" id="PRU00703"/>
    </source>
</evidence>
<sequence>MKDRIILSNVKNIKDIIHAIDEYQKGVIAVVDDDNKLIGIVTDGDIRKAILYGELSIEKIINKRPVTFQYGSNQRSIINKLLEIKSSLIPLIEKDGTFVDFYFLGNNYKHYNSTKVVIMAGGLGSRLGELTENTPKPMLKIGGYPILEHILKSFRECGFVDFIFCVNYKSEVIQEYFQAGEKWNVNIEYVKENKRLGTGGALSLLNAMVDGDFFVINGDVLSTLNYDEFLYKHKNDQSVASMCLHKMDYQIPYGVIKTDEKSTIVDIVEKPTFYYYINTGIYVLNSCVLSYIPRDTFYDLPMLFKDLKEKSMVIKGYMTSDFWMDIGRKEDYWGIKKNFEL</sequence>
<dbReference type="SUPFAM" id="SSF54631">
    <property type="entry name" value="CBS-domain pair"/>
    <property type="match status" value="1"/>
</dbReference>
<dbReference type="Gene3D" id="3.90.550.10">
    <property type="entry name" value="Spore Coat Polysaccharide Biosynthesis Protein SpsA, Chain A"/>
    <property type="match status" value="1"/>
</dbReference>
<evidence type="ECO:0000313" key="4">
    <source>
        <dbReference type="Proteomes" id="UP001258434"/>
    </source>
</evidence>
<dbReference type="Proteomes" id="UP001258434">
    <property type="component" value="Unassembled WGS sequence"/>
</dbReference>
<dbReference type="InterPro" id="IPR000644">
    <property type="entry name" value="CBS_dom"/>
</dbReference>
<dbReference type="RefSeq" id="WP_032568159.1">
    <property type="nucleotide sequence ID" value="NZ_CP098482.1"/>
</dbReference>
<dbReference type="Gene3D" id="3.10.580.10">
    <property type="entry name" value="CBS-domain"/>
    <property type="match status" value="1"/>
</dbReference>
<dbReference type="AlphaFoldDB" id="A0ABD5FS97"/>
<proteinExistence type="predicted"/>
<dbReference type="Pfam" id="PF00571">
    <property type="entry name" value="CBS"/>
    <property type="match status" value="1"/>
</dbReference>
<evidence type="ECO:0000313" key="3">
    <source>
        <dbReference type="EMBL" id="MDT6975389.1"/>
    </source>
</evidence>
<comment type="caution">
    <text evidence="3">The sequence shown here is derived from an EMBL/GenBank/DDBJ whole genome shotgun (WGS) entry which is preliminary data.</text>
</comment>
<accession>A0ABD5FS97</accession>
<organism evidence="3 4">
    <name type="scientific">Bacteroides fragilis</name>
    <dbReference type="NCBI Taxonomy" id="817"/>
    <lineage>
        <taxon>Bacteria</taxon>
        <taxon>Pseudomonadati</taxon>
        <taxon>Bacteroidota</taxon>
        <taxon>Bacteroidia</taxon>
        <taxon>Bacteroidales</taxon>
        <taxon>Bacteroidaceae</taxon>
        <taxon>Bacteroides</taxon>
    </lineage>
</organism>